<dbReference type="GO" id="GO:0042545">
    <property type="term" value="P:cell wall modification"/>
    <property type="evidence" value="ECO:0007669"/>
    <property type="project" value="InterPro"/>
</dbReference>
<sequence length="590" mass="65273">MGRGQSITLFPFLLVTFKHSHILRYTASLNCIFFLILWTSLYSDHTKVNSHLNSLRLLPLLALCFVSTLLASASGSDIPVTEFLAVPADDFLSSLGNAMELVRNANSAAHSFVFGRNGDVGISSKNSFSDCIDLLDLSADALGWSVTAIQNPSSRNDIGTCGISSDLKAWLSGALALHETCLKGFEGTETSQKSILPVQSLLRHSSSAIADLLHMVRPSTGRAFTKKCDQLPSWFNLDDNQVLEAGMNHELVPDVVVAQDGTGNHRTITEAVKVAPINSTHRHVIPVEKGVYREKVEIKNNNWNTVMVGQGMDATIVSWNQSVGPNVTTYKTATFSVTGRGFIACNMTFKNTAGPEWNQSVALRSDSDMSVFFRGGIRAYQDTLYPHSFRQFYRECQISGTIDFICGNAAAVFQYCEILVRRGRPDEVTNTITANSRSNGSETTGFSFQRCNILADSSLVLYVNMTNTFLGRPWRKFSMTVFMKSYMTEIIHPLGWVPWNASRLYLETLYYEEYQNHGPRARTTGRVNWSGYHLIDSAEASNFTVARLIEGDLWLTSTGIAYASGLDPETRVPLRAHNTSGNCWSTCLCN</sequence>
<dbReference type="InterPro" id="IPR012334">
    <property type="entry name" value="Pectin_lyas_fold"/>
</dbReference>
<dbReference type="PANTHER" id="PTHR31707">
    <property type="entry name" value="PECTINESTERASE"/>
    <property type="match status" value="1"/>
</dbReference>
<dbReference type="Pfam" id="PF04043">
    <property type="entry name" value="PMEI"/>
    <property type="match status" value="1"/>
</dbReference>
<dbReference type="Gene3D" id="1.20.140.40">
    <property type="entry name" value="Invertase/pectin methylesterase inhibitor family protein"/>
    <property type="match status" value="1"/>
</dbReference>
<keyword evidence="6" id="KW-1133">Transmembrane helix</keyword>
<evidence type="ECO:0000256" key="3">
    <source>
        <dbReference type="ARBA" id="ARBA00007786"/>
    </source>
</evidence>
<dbReference type="CDD" id="cd15799">
    <property type="entry name" value="PMEI-like_4"/>
    <property type="match status" value="1"/>
</dbReference>
<evidence type="ECO:0000259" key="7">
    <source>
        <dbReference type="Pfam" id="PF01095"/>
    </source>
</evidence>
<dbReference type="InterPro" id="IPR011050">
    <property type="entry name" value="Pectin_lyase_fold/virulence"/>
</dbReference>
<feature type="transmembrane region" description="Helical" evidence="6">
    <location>
        <begin position="55"/>
        <end position="73"/>
    </location>
</feature>
<evidence type="ECO:0000259" key="8">
    <source>
        <dbReference type="Pfam" id="PF04043"/>
    </source>
</evidence>
<feature type="domain" description="Pectinesterase inhibitor" evidence="8">
    <location>
        <begin position="93"/>
        <end position="208"/>
    </location>
</feature>
<gene>
    <name evidence="10" type="primary">LOC116193730</name>
</gene>
<evidence type="ECO:0000313" key="9">
    <source>
        <dbReference type="Proteomes" id="UP000515151"/>
    </source>
</evidence>
<feature type="transmembrane region" description="Helical" evidence="6">
    <location>
        <begin position="22"/>
        <end position="43"/>
    </location>
</feature>
<dbReference type="UniPathway" id="UPA00545">
    <property type="reaction ID" value="UER00823"/>
</dbReference>
<evidence type="ECO:0000256" key="4">
    <source>
        <dbReference type="ARBA" id="ARBA00022801"/>
    </source>
</evidence>
<evidence type="ECO:0000313" key="10">
    <source>
        <dbReference type="RefSeq" id="XP_031378335.1"/>
    </source>
</evidence>
<dbReference type="AlphaFoldDB" id="A0A6P8C6C6"/>
<dbReference type="Pfam" id="PF01095">
    <property type="entry name" value="Pectinesterase"/>
    <property type="match status" value="1"/>
</dbReference>
<keyword evidence="5" id="KW-0063">Aspartyl esterase</keyword>
<dbReference type="InterPro" id="IPR006501">
    <property type="entry name" value="Pectinesterase_inhib_dom"/>
</dbReference>
<reference evidence="9" key="1">
    <citation type="journal article" date="2020" name="Plant Biotechnol. J.">
        <title>The pomegranate (Punica granatum L.) draft genome dissects genetic divergence between soft- and hard-seeded cultivars.</title>
        <authorList>
            <person name="Luo X."/>
            <person name="Li H."/>
            <person name="Wu Z."/>
            <person name="Yao W."/>
            <person name="Zhao P."/>
            <person name="Cao D."/>
            <person name="Yu H."/>
            <person name="Li K."/>
            <person name="Poudel K."/>
            <person name="Zhao D."/>
            <person name="Zhang F."/>
            <person name="Xia X."/>
            <person name="Chen L."/>
            <person name="Wang Q."/>
            <person name="Jing D."/>
            <person name="Cao S."/>
        </authorList>
    </citation>
    <scope>NUCLEOTIDE SEQUENCE [LARGE SCALE GENOMIC DNA]</scope>
    <source>
        <strain evidence="9">cv. Tunisia</strain>
    </source>
</reference>
<name>A0A6P8C6C6_PUNGR</name>
<keyword evidence="6" id="KW-0472">Membrane</keyword>
<dbReference type="SUPFAM" id="SSF51126">
    <property type="entry name" value="Pectin lyase-like"/>
    <property type="match status" value="1"/>
</dbReference>
<organism evidence="9 10">
    <name type="scientific">Punica granatum</name>
    <name type="common">Pomegranate</name>
    <dbReference type="NCBI Taxonomy" id="22663"/>
    <lineage>
        <taxon>Eukaryota</taxon>
        <taxon>Viridiplantae</taxon>
        <taxon>Streptophyta</taxon>
        <taxon>Embryophyta</taxon>
        <taxon>Tracheophyta</taxon>
        <taxon>Spermatophyta</taxon>
        <taxon>Magnoliopsida</taxon>
        <taxon>eudicotyledons</taxon>
        <taxon>Gunneridae</taxon>
        <taxon>Pentapetalae</taxon>
        <taxon>rosids</taxon>
        <taxon>malvids</taxon>
        <taxon>Myrtales</taxon>
        <taxon>Lythraceae</taxon>
        <taxon>Punica</taxon>
    </lineage>
</organism>
<dbReference type="Gene3D" id="2.160.20.10">
    <property type="entry name" value="Single-stranded right-handed beta-helix, Pectin lyase-like"/>
    <property type="match status" value="1"/>
</dbReference>
<comment type="similarity">
    <text evidence="2">In the N-terminal section; belongs to the PMEI family.</text>
</comment>
<feature type="domain" description="Pectinesterase catalytic" evidence="7">
    <location>
        <begin position="254"/>
        <end position="552"/>
    </location>
</feature>
<comment type="similarity">
    <text evidence="3">In the C-terminal section; belongs to the pectinesterase family.</text>
</comment>
<dbReference type="OrthoDB" id="2019149at2759"/>
<dbReference type="FunFam" id="2.160.20.10:FF:000001">
    <property type="entry name" value="Pectinesterase"/>
    <property type="match status" value="1"/>
</dbReference>
<dbReference type="RefSeq" id="XP_031378335.1">
    <property type="nucleotide sequence ID" value="XM_031522475.1"/>
</dbReference>
<accession>A0A6P8C6C6</accession>
<evidence type="ECO:0000256" key="2">
    <source>
        <dbReference type="ARBA" id="ARBA00006027"/>
    </source>
</evidence>
<dbReference type="InterPro" id="IPR000070">
    <property type="entry name" value="Pectinesterase_cat"/>
</dbReference>
<keyword evidence="4" id="KW-0378">Hydrolase</keyword>
<evidence type="ECO:0000256" key="1">
    <source>
        <dbReference type="ARBA" id="ARBA00005184"/>
    </source>
</evidence>
<evidence type="ECO:0000256" key="5">
    <source>
        <dbReference type="ARBA" id="ARBA00023085"/>
    </source>
</evidence>
<dbReference type="SUPFAM" id="SSF101148">
    <property type="entry name" value="Plant invertase/pectin methylesterase inhibitor"/>
    <property type="match status" value="1"/>
</dbReference>
<protein>
    <submittedName>
        <fullName evidence="10">Pectinesterase/pectinesterase inhibitor PPE8B-like</fullName>
    </submittedName>
</protein>
<dbReference type="GO" id="GO:0045490">
    <property type="term" value="P:pectin catabolic process"/>
    <property type="evidence" value="ECO:0007669"/>
    <property type="project" value="UniProtKB-UniPathway"/>
</dbReference>
<proteinExistence type="inferred from homology"/>
<dbReference type="InterPro" id="IPR035513">
    <property type="entry name" value="Invertase/methylesterase_inhib"/>
</dbReference>
<keyword evidence="6" id="KW-0812">Transmembrane</keyword>
<evidence type="ECO:0000256" key="6">
    <source>
        <dbReference type="SAM" id="Phobius"/>
    </source>
</evidence>
<dbReference type="GO" id="GO:0030599">
    <property type="term" value="F:pectinesterase activity"/>
    <property type="evidence" value="ECO:0007669"/>
    <property type="project" value="InterPro"/>
</dbReference>
<dbReference type="Proteomes" id="UP000515151">
    <property type="component" value="Chromosome 2"/>
</dbReference>
<dbReference type="GO" id="GO:0004857">
    <property type="term" value="F:enzyme inhibitor activity"/>
    <property type="evidence" value="ECO:0007669"/>
    <property type="project" value="InterPro"/>
</dbReference>
<keyword evidence="9" id="KW-1185">Reference proteome</keyword>
<comment type="pathway">
    <text evidence="1">Glycan metabolism; pectin degradation; 2-dehydro-3-deoxy-D-gluconate from pectin: step 1/5.</text>
</comment>
<reference evidence="10" key="2">
    <citation type="submission" date="2025-08" db="UniProtKB">
        <authorList>
            <consortium name="RefSeq"/>
        </authorList>
    </citation>
    <scope>IDENTIFICATION</scope>
    <source>
        <tissue evidence="10">Leaf</tissue>
    </source>
</reference>
<dbReference type="GeneID" id="116193730"/>